<organism evidence="2 3">
    <name type="scientific">Cherax quadricarinatus</name>
    <name type="common">Australian red claw crayfish</name>
    <dbReference type="NCBI Taxonomy" id="27406"/>
    <lineage>
        <taxon>Eukaryota</taxon>
        <taxon>Metazoa</taxon>
        <taxon>Ecdysozoa</taxon>
        <taxon>Arthropoda</taxon>
        <taxon>Crustacea</taxon>
        <taxon>Multicrustacea</taxon>
        <taxon>Malacostraca</taxon>
        <taxon>Eumalacostraca</taxon>
        <taxon>Eucarida</taxon>
        <taxon>Decapoda</taxon>
        <taxon>Pleocyemata</taxon>
        <taxon>Astacidea</taxon>
        <taxon>Parastacoidea</taxon>
        <taxon>Parastacidae</taxon>
        <taxon>Cherax</taxon>
    </lineage>
</organism>
<feature type="transmembrane region" description="Helical" evidence="1">
    <location>
        <begin position="47"/>
        <end position="68"/>
    </location>
</feature>
<keyword evidence="3" id="KW-1185">Reference proteome</keyword>
<sequence>MSLFVHPSTITSGYRKHYLLTYTLLATTLHSWSLCEQEPHSLEYTKFACDAITYLVLLLLSCNKYFIFWHCFVSLPGGVAVFRDCSSIYTPVFSLPPPLLGAVLYNFHRFCSS</sequence>
<evidence type="ECO:0000313" key="2">
    <source>
        <dbReference type="EMBL" id="KAK8720394.1"/>
    </source>
</evidence>
<reference evidence="2 3" key="1">
    <citation type="journal article" date="2024" name="BMC Genomics">
        <title>Genome assembly of redclaw crayfish (Cherax quadricarinatus) provides insights into its immune adaptation and hypoxia tolerance.</title>
        <authorList>
            <person name="Liu Z."/>
            <person name="Zheng J."/>
            <person name="Li H."/>
            <person name="Fang K."/>
            <person name="Wang S."/>
            <person name="He J."/>
            <person name="Zhou D."/>
            <person name="Weng S."/>
            <person name="Chi M."/>
            <person name="Gu Z."/>
            <person name="He J."/>
            <person name="Li F."/>
            <person name="Wang M."/>
        </authorList>
    </citation>
    <scope>NUCLEOTIDE SEQUENCE [LARGE SCALE GENOMIC DNA]</scope>
    <source>
        <strain evidence="2">ZL_2023a</strain>
    </source>
</reference>
<name>A0AAW0VU23_CHEQU</name>
<dbReference type="Proteomes" id="UP001445076">
    <property type="component" value="Unassembled WGS sequence"/>
</dbReference>
<evidence type="ECO:0000313" key="3">
    <source>
        <dbReference type="Proteomes" id="UP001445076"/>
    </source>
</evidence>
<comment type="caution">
    <text evidence="2">The sequence shown here is derived from an EMBL/GenBank/DDBJ whole genome shotgun (WGS) entry which is preliminary data.</text>
</comment>
<keyword evidence="1" id="KW-0472">Membrane</keyword>
<dbReference type="AlphaFoldDB" id="A0AAW0VU23"/>
<keyword evidence="1" id="KW-1133">Transmembrane helix</keyword>
<dbReference type="EMBL" id="JARKIK010000444">
    <property type="protein sequence ID" value="KAK8720394.1"/>
    <property type="molecule type" value="Genomic_DNA"/>
</dbReference>
<accession>A0AAW0VU23</accession>
<gene>
    <name evidence="2" type="ORF">OTU49_013351</name>
</gene>
<evidence type="ECO:0000256" key="1">
    <source>
        <dbReference type="SAM" id="Phobius"/>
    </source>
</evidence>
<keyword evidence="1" id="KW-0812">Transmembrane</keyword>
<proteinExistence type="predicted"/>
<protein>
    <submittedName>
        <fullName evidence="2">Uncharacterized protein</fullName>
    </submittedName>
</protein>
<feature type="transmembrane region" description="Helical" evidence="1">
    <location>
        <begin position="88"/>
        <end position="107"/>
    </location>
</feature>